<name>A0A815ARZ0_9BILA</name>
<evidence type="ECO:0000313" key="3">
    <source>
        <dbReference type="EMBL" id="CAF3841953.1"/>
    </source>
</evidence>
<proteinExistence type="predicted"/>
<dbReference type="Proteomes" id="UP000682733">
    <property type="component" value="Unassembled WGS sequence"/>
</dbReference>
<evidence type="ECO:0000313" key="2">
    <source>
        <dbReference type="EMBL" id="CAF1263482.1"/>
    </source>
</evidence>
<dbReference type="Proteomes" id="UP000681722">
    <property type="component" value="Unassembled WGS sequence"/>
</dbReference>
<keyword evidence="5" id="KW-1185">Reference proteome</keyword>
<dbReference type="Proteomes" id="UP000677228">
    <property type="component" value="Unassembled WGS sequence"/>
</dbReference>
<gene>
    <name evidence="2" type="ORF">GPM918_LOCUS26725</name>
    <name evidence="1" type="ORF">OVA965_LOCUS18247</name>
    <name evidence="4" type="ORF">SRO942_LOCUS26926</name>
    <name evidence="3" type="ORF">TMI583_LOCUS18259</name>
</gene>
<dbReference type="EMBL" id="CAJOBC010019735">
    <property type="protein sequence ID" value="CAF4043199.1"/>
    <property type="molecule type" value="Genomic_DNA"/>
</dbReference>
<sequence length="293" mass="34081">MDPHRWGSEEVYHPTPQVFMPMPISSFAQMNVGTHQPSRPSLHHPLRRNDIVLSKRRNNSSIELYYNRQDYGDQYEMNRIKDELRSRLNGGAFGALSYNQVQNYNKSCDQHSSMQLDELKYTYDRIKEKIALITDNDPFRIMEVSVDLLLQAYALCSLIQQKSKSGDQRTTVSAALSDRNGSRFRPINQNADDELSNTSLSKLLTLYNDRNYPNKTLIQQEIDHRCIEHADIVRQYPSVFDQIVDECRYKPIGELQTPYCSFKPRITQQIDIDSKNRLVVQQAAIAYLIQQKQ</sequence>
<dbReference type="EMBL" id="CAJNOQ010010877">
    <property type="protein sequence ID" value="CAF1263482.1"/>
    <property type="molecule type" value="Genomic_DNA"/>
</dbReference>
<dbReference type="Proteomes" id="UP000663829">
    <property type="component" value="Unassembled WGS sequence"/>
</dbReference>
<reference evidence="2" key="1">
    <citation type="submission" date="2021-02" db="EMBL/GenBank/DDBJ databases">
        <authorList>
            <person name="Nowell W R."/>
        </authorList>
    </citation>
    <scope>NUCLEOTIDE SEQUENCE</scope>
</reference>
<dbReference type="AlphaFoldDB" id="A0A815ARZ0"/>
<protein>
    <submittedName>
        <fullName evidence="2">Uncharacterized protein</fullName>
    </submittedName>
</protein>
<dbReference type="EMBL" id="CAJNOK010009004">
    <property type="protein sequence ID" value="CAF1078529.1"/>
    <property type="molecule type" value="Genomic_DNA"/>
</dbReference>
<organism evidence="2 5">
    <name type="scientific">Didymodactylos carnosus</name>
    <dbReference type="NCBI Taxonomy" id="1234261"/>
    <lineage>
        <taxon>Eukaryota</taxon>
        <taxon>Metazoa</taxon>
        <taxon>Spiralia</taxon>
        <taxon>Gnathifera</taxon>
        <taxon>Rotifera</taxon>
        <taxon>Eurotatoria</taxon>
        <taxon>Bdelloidea</taxon>
        <taxon>Philodinida</taxon>
        <taxon>Philodinidae</taxon>
        <taxon>Didymodactylos</taxon>
    </lineage>
</organism>
<evidence type="ECO:0000313" key="1">
    <source>
        <dbReference type="EMBL" id="CAF1078529.1"/>
    </source>
</evidence>
<accession>A0A815ARZ0</accession>
<evidence type="ECO:0000313" key="4">
    <source>
        <dbReference type="EMBL" id="CAF4043199.1"/>
    </source>
</evidence>
<dbReference type="EMBL" id="CAJOBA010009020">
    <property type="protein sequence ID" value="CAF3841953.1"/>
    <property type="molecule type" value="Genomic_DNA"/>
</dbReference>
<evidence type="ECO:0000313" key="5">
    <source>
        <dbReference type="Proteomes" id="UP000663829"/>
    </source>
</evidence>
<comment type="caution">
    <text evidence="2">The sequence shown here is derived from an EMBL/GenBank/DDBJ whole genome shotgun (WGS) entry which is preliminary data.</text>
</comment>